<dbReference type="EMBL" id="GG662639">
    <property type="protein sequence ID" value="EAR99470.1"/>
    <property type="molecule type" value="Genomic_DNA"/>
</dbReference>
<dbReference type="RefSeq" id="XP_001019715.1">
    <property type="nucleotide sequence ID" value="XM_001019715.1"/>
</dbReference>
<dbReference type="eggNOG" id="ENOG502SEY1">
    <property type="taxonomic scope" value="Eukaryota"/>
</dbReference>
<keyword evidence="1" id="KW-1133">Transmembrane helix</keyword>
<proteinExistence type="predicted"/>
<name>I7M275_TETTS</name>
<dbReference type="HOGENOM" id="CLU_362712_0_0_1"/>
<keyword evidence="1" id="KW-0472">Membrane</keyword>
<feature type="chain" id="PRO_5003712324" evidence="2">
    <location>
        <begin position="18"/>
        <end position="771"/>
    </location>
</feature>
<protein>
    <submittedName>
        <fullName evidence="3">Carboxy-terminal crystallin fold protein 10p, putative</fullName>
    </submittedName>
</protein>
<keyword evidence="2" id="KW-0732">Signal</keyword>
<gene>
    <name evidence="3" type="ORF">TTHERM_00136340</name>
</gene>
<reference evidence="4" key="1">
    <citation type="journal article" date="2006" name="PLoS Biol.">
        <title>Macronuclear genome sequence of the ciliate Tetrahymena thermophila, a model eukaryote.</title>
        <authorList>
            <person name="Eisen J.A."/>
            <person name="Coyne R.S."/>
            <person name="Wu M."/>
            <person name="Wu D."/>
            <person name="Thiagarajan M."/>
            <person name="Wortman J.R."/>
            <person name="Badger J.H."/>
            <person name="Ren Q."/>
            <person name="Amedeo P."/>
            <person name="Jones K.M."/>
            <person name="Tallon L.J."/>
            <person name="Delcher A.L."/>
            <person name="Salzberg S.L."/>
            <person name="Silva J.C."/>
            <person name="Haas B.J."/>
            <person name="Majoros W.H."/>
            <person name="Farzad M."/>
            <person name="Carlton J.M."/>
            <person name="Smith R.K. Jr."/>
            <person name="Garg J."/>
            <person name="Pearlman R.E."/>
            <person name="Karrer K.M."/>
            <person name="Sun L."/>
            <person name="Manning G."/>
            <person name="Elde N.C."/>
            <person name="Turkewitz A.P."/>
            <person name="Asai D.J."/>
            <person name="Wilkes D.E."/>
            <person name="Wang Y."/>
            <person name="Cai H."/>
            <person name="Collins K."/>
            <person name="Stewart B.A."/>
            <person name="Lee S.R."/>
            <person name="Wilamowska K."/>
            <person name="Weinberg Z."/>
            <person name="Ruzzo W.L."/>
            <person name="Wloga D."/>
            <person name="Gaertig J."/>
            <person name="Frankel J."/>
            <person name="Tsao C.-C."/>
            <person name="Gorovsky M.A."/>
            <person name="Keeling P.J."/>
            <person name="Waller R.F."/>
            <person name="Patron N.J."/>
            <person name="Cherry J.M."/>
            <person name="Stover N.A."/>
            <person name="Krieger C.J."/>
            <person name="del Toro C."/>
            <person name="Ryder H.F."/>
            <person name="Williamson S.C."/>
            <person name="Barbeau R.A."/>
            <person name="Hamilton E.P."/>
            <person name="Orias E."/>
        </authorList>
    </citation>
    <scope>NUCLEOTIDE SEQUENCE [LARGE SCALE GENOMIC DNA]</scope>
    <source>
        <strain evidence="4">SB210</strain>
    </source>
</reference>
<accession>I7M275</accession>
<keyword evidence="1" id="KW-0812">Transmembrane</keyword>
<dbReference type="AlphaFoldDB" id="I7M275"/>
<dbReference type="GeneID" id="7822998"/>
<sequence length="771" mass="84412">MKKLLFLTLILISISRAALPCNSSCQCDPGSNVCLRCELDFIGSQIDQYQRSCPCPENYYRTPYVDCEYIYTDSQYSPGCAENCRDYATLEEAKVACNLDPSCQAITWSFAGVGGSASTNPIGNGHGYQLRASNFGALFLPNKENTWVKGSCPANNNVNANYDGQCDFQGQQGATLNGCVQDCKDFATLQDAENACRADPNCGGVTFSRAELGGSASTNAYNGVYGFQLRAGRHFDYSQNGENSWKKQICNGCSYGYANGEYSGGCVQGCQDFATLDEAKVACNADPSCKAVTWSFAAVGGPNASNASGNGHGYQLRASSSGSIFKPNQENSWIKDQCPDPQLPDNPCDFEAYQGSQILGCDQNCIDFSNLNDALNACRADPNCGGVTFSRSSLGGSASTNAYDGVWGYQLRSGNVLVQSQNGENSWLKVNCPYNFFNCAHLLTGASQLDACQISIAEQMSAIIVDTLCYFDTENDQSFVNSIVTLDLTQTVLPVCCYPEIITKVQYENPNTSIYEDLPSQYVTAGANGQQSIKIPLIDIYNLAYSTTVGPSQISQVVYLQILIGTSLSFDRIHKWCLYVYTERNETHTFQIDVDKQTTQNCTVGNCVIIADLSVTGQIYTDNTYTTIQDPSHSYVIGDIFYAKISFLDPTYTKKLDFVSLYLKDARNIVYDYTSLTTANWDGTGLRIALQLIDPSLEDVIQINMVIDASRFRFLSGTDQSSANQNQVSRQFTVQVLSQPQTTPKDQTTTQKAFSSIFVLASCLIYFILLF</sequence>
<evidence type="ECO:0000256" key="2">
    <source>
        <dbReference type="SAM" id="SignalP"/>
    </source>
</evidence>
<dbReference type="OrthoDB" id="10685084at2759"/>
<evidence type="ECO:0000313" key="3">
    <source>
        <dbReference type="EMBL" id="EAR99470.1"/>
    </source>
</evidence>
<dbReference type="KEGG" id="tet:TTHERM_00136340"/>
<feature type="transmembrane region" description="Helical" evidence="1">
    <location>
        <begin position="753"/>
        <end position="770"/>
    </location>
</feature>
<dbReference type="Proteomes" id="UP000009168">
    <property type="component" value="Unassembled WGS sequence"/>
</dbReference>
<keyword evidence="4" id="KW-1185">Reference proteome</keyword>
<organism evidence="3 4">
    <name type="scientific">Tetrahymena thermophila (strain SB210)</name>
    <dbReference type="NCBI Taxonomy" id="312017"/>
    <lineage>
        <taxon>Eukaryota</taxon>
        <taxon>Sar</taxon>
        <taxon>Alveolata</taxon>
        <taxon>Ciliophora</taxon>
        <taxon>Intramacronucleata</taxon>
        <taxon>Oligohymenophorea</taxon>
        <taxon>Hymenostomatida</taxon>
        <taxon>Tetrahymenina</taxon>
        <taxon>Tetrahymenidae</taxon>
        <taxon>Tetrahymena</taxon>
    </lineage>
</organism>
<evidence type="ECO:0000313" key="4">
    <source>
        <dbReference type="Proteomes" id="UP000009168"/>
    </source>
</evidence>
<feature type="signal peptide" evidence="2">
    <location>
        <begin position="1"/>
        <end position="17"/>
    </location>
</feature>
<dbReference type="InParanoid" id="I7M275"/>
<evidence type="ECO:0000256" key="1">
    <source>
        <dbReference type="SAM" id="Phobius"/>
    </source>
</evidence>